<evidence type="ECO:0000313" key="5">
    <source>
        <dbReference type="Proteomes" id="UP000245916"/>
    </source>
</evidence>
<feature type="repeat" description="TPR" evidence="3">
    <location>
        <begin position="298"/>
        <end position="331"/>
    </location>
</feature>
<evidence type="ECO:0000313" key="4">
    <source>
        <dbReference type="EMBL" id="PWG01343.1"/>
    </source>
</evidence>
<accession>A0A2U2IZ24</accession>
<dbReference type="Pfam" id="PF13432">
    <property type="entry name" value="TPR_16"/>
    <property type="match status" value="2"/>
</dbReference>
<dbReference type="InterPro" id="IPR051012">
    <property type="entry name" value="CellSynth/LPSAsmb/PSIAsmb"/>
</dbReference>
<dbReference type="RefSeq" id="WP_109272404.1">
    <property type="nucleotide sequence ID" value="NZ_QFFF01000002.1"/>
</dbReference>
<dbReference type="InterPro" id="IPR019734">
    <property type="entry name" value="TPR_rpt"/>
</dbReference>
<evidence type="ECO:0000256" key="1">
    <source>
        <dbReference type="ARBA" id="ARBA00022737"/>
    </source>
</evidence>
<dbReference type="SMART" id="SM00028">
    <property type="entry name" value="TPR"/>
    <property type="match status" value="6"/>
</dbReference>
<dbReference type="Gene3D" id="1.25.40.10">
    <property type="entry name" value="Tetratricopeptide repeat domain"/>
    <property type="match status" value="1"/>
</dbReference>
<dbReference type="InterPro" id="IPR011990">
    <property type="entry name" value="TPR-like_helical_dom_sf"/>
</dbReference>
<dbReference type="Proteomes" id="UP000245916">
    <property type="component" value="Unassembled WGS sequence"/>
</dbReference>
<dbReference type="SUPFAM" id="SSF48452">
    <property type="entry name" value="TPR-like"/>
    <property type="match status" value="2"/>
</dbReference>
<protein>
    <submittedName>
        <fullName evidence="4">Uncharacterized protein</fullName>
    </submittedName>
</protein>
<dbReference type="PANTHER" id="PTHR45586:SF1">
    <property type="entry name" value="LIPOPOLYSACCHARIDE ASSEMBLY PROTEIN B"/>
    <property type="match status" value="1"/>
</dbReference>
<dbReference type="EMBL" id="QFFF01000002">
    <property type="protein sequence ID" value="PWG01343.1"/>
    <property type="molecule type" value="Genomic_DNA"/>
</dbReference>
<sequence>MAPENKMLAARALAQAVEAGDRDLAVRSARILEQAGLLATDIRMLLLTEAVRTGDWAAAERYVTAIGEDDVFSFMLPVLRAWLAFETGKGDPMEILATAGSDPLAAAYVAEHRPLILLAQGKEAGAAQLAKVADGAGGRDSRLRIAAAALLAKQGRRDKAAELLQGDETPIVAARRLLKAKRPIPGAIDGARPGIAELLVRIAIDLHRQNVTPLALTYARLSTFLAPENSETWLVTSELLAAREQQAEALEVLSHVAPTDPFAANASDGRIRLLIAAGETETALNEALAAVKAGPPSIADWTRLGDLYGQLERMDDAAAAYGRALAVAEQQGTEEGKWALWLLRGGALDQAGNWPEAKAALEAAYRLAPQQPLVLNYLGYSQLERRENIEEAMRLIAEASRLQPDSPEITDSLGWAHYLHGQVHKAIPLLEKAVVGQPADPAINEHLGDAYYSAGRHYEARYAWEAALIYAEEEDAERLRAKIETGLTPTLASP</sequence>
<evidence type="ECO:0000256" key="3">
    <source>
        <dbReference type="PROSITE-ProRule" id="PRU00339"/>
    </source>
</evidence>
<comment type="caution">
    <text evidence="4">The sequence shown here is derived from an EMBL/GenBank/DDBJ whole genome shotgun (WGS) entry which is preliminary data.</text>
</comment>
<keyword evidence="5" id="KW-1185">Reference proteome</keyword>
<evidence type="ECO:0000256" key="2">
    <source>
        <dbReference type="ARBA" id="ARBA00022803"/>
    </source>
</evidence>
<keyword evidence="2 3" id="KW-0802">TPR repeat</keyword>
<dbReference type="AlphaFoldDB" id="A0A2U2IZ24"/>
<dbReference type="PROSITE" id="PS50005">
    <property type="entry name" value="TPR"/>
    <property type="match status" value="1"/>
</dbReference>
<proteinExistence type="predicted"/>
<dbReference type="OrthoDB" id="9766710at2"/>
<organism evidence="4 5">
    <name type="scientific">Allosphingosinicella humi</name>
    <dbReference type="NCBI Taxonomy" id="2068657"/>
    <lineage>
        <taxon>Bacteria</taxon>
        <taxon>Pseudomonadati</taxon>
        <taxon>Pseudomonadota</taxon>
        <taxon>Alphaproteobacteria</taxon>
        <taxon>Sphingomonadales</taxon>
        <taxon>Sphingomonadaceae</taxon>
        <taxon>Allosphingosinicella</taxon>
    </lineage>
</organism>
<name>A0A2U2IZ24_9SPHN</name>
<keyword evidence="1" id="KW-0677">Repeat</keyword>
<gene>
    <name evidence="4" type="ORF">DF286_14570</name>
</gene>
<reference evidence="4 5" key="1">
    <citation type="submission" date="2018-05" db="EMBL/GenBank/DDBJ databases">
        <title>Genome of Sphingosinicella humi QZX222.</title>
        <authorList>
            <person name="Qiao Z."/>
            <person name="Wang G."/>
        </authorList>
    </citation>
    <scope>NUCLEOTIDE SEQUENCE [LARGE SCALE GENOMIC DNA]</scope>
    <source>
        <strain evidence="4 5">QZX222</strain>
    </source>
</reference>
<dbReference type="PANTHER" id="PTHR45586">
    <property type="entry name" value="TPR REPEAT-CONTAINING PROTEIN PA4667"/>
    <property type="match status" value="1"/>
</dbReference>